<dbReference type="EMBL" id="ML179178">
    <property type="protein sequence ID" value="THU96414.1"/>
    <property type="molecule type" value="Genomic_DNA"/>
</dbReference>
<evidence type="ECO:0000313" key="3">
    <source>
        <dbReference type="EMBL" id="THU96414.1"/>
    </source>
</evidence>
<keyword evidence="4" id="KW-1185">Reference proteome</keyword>
<evidence type="ECO:0000313" key="2">
    <source>
        <dbReference type="EMBL" id="THU87314.1"/>
    </source>
</evidence>
<name>A0A4S8LEH2_DENBC</name>
<feature type="non-terminal residue" evidence="2">
    <location>
        <position position="1"/>
    </location>
</feature>
<organism evidence="2 4">
    <name type="scientific">Dendrothele bispora (strain CBS 962.96)</name>
    <dbReference type="NCBI Taxonomy" id="1314807"/>
    <lineage>
        <taxon>Eukaryota</taxon>
        <taxon>Fungi</taxon>
        <taxon>Dikarya</taxon>
        <taxon>Basidiomycota</taxon>
        <taxon>Agaricomycotina</taxon>
        <taxon>Agaricomycetes</taxon>
        <taxon>Agaricomycetidae</taxon>
        <taxon>Agaricales</taxon>
        <taxon>Agaricales incertae sedis</taxon>
        <taxon>Dendrothele</taxon>
    </lineage>
</organism>
<proteinExistence type="predicted"/>
<dbReference type="Proteomes" id="UP000297245">
    <property type="component" value="Unassembled WGS sequence"/>
</dbReference>
<dbReference type="EMBL" id="ML179455">
    <property type="protein sequence ID" value="THU87314.1"/>
    <property type="molecule type" value="Genomic_DNA"/>
</dbReference>
<sequence length="120" mass="13007">MTLLGGRTGFASTSFNAGGVSGILAGLGGPSSRWASSSSFSTSFPHHPTPSTLASSPSALNLFFSTLQQRHLLASSVISLDFSTGCLDCKRELGYWIQQAERDWRNWREGNGGERFEEYL</sequence>
<feature type="region of interest" description="Disordered" evidence="1">
    <location>
        <begin position="30"/>
        <end position="52"/>
    </location>
</feature>
<accession>A0A4S8LEH2</accession>
<gene>
    <name evidence="3" type="ORF">K435DRAFT_778542</name>
    <name evidence="2" type="ORF">K435DRAFT_782503</name>
</gene>
<protein>
    <submittedName>
        <fullName evidence="2">Uncharacterized protein</fullName>
    </submittedName>
</protein>
<evidence type="ECO:0000256" key="1">
    <source>
        <dbReference type="SAM" id="MobiDB-lite"/>
    </source>
</evidence>
<feature type="compositionally biased region" description="Low complexity" evidence="1">
    <location>
        <begin position="36"/>
        <end position="52"/>
    </location>
</feature>
<reference evidence="2 4" key="1">
    <citation type="journal article" date="2019" name="Nat. Ecol. Evol.">
        <title>Megaphylogeny resolves global patterns of mushroom evolution.</title>
        <authorList>
            <person name="Varga T."/>
            <person name="Krizsan K."/>
            <person name="Foldi C."/>
            <person name="Dima B."/>
            <person name="Sanchez-Garcia M."/>
            <person name="Sanchez-Ramirez S."/>
            <person name="Szollosi G.J."/>
            <person name="Szarkandi J.G."/>
            <person name="Papp V."/>
            <person name="Albert L."/>
            <person name="Andreopoulos W."/>
            <person name="Angelini C."/>
            <person name="Antonin V."/>
            <person name="Barry K.W."/>
            <person name="Bougher N.L."/>
            <person name="Buchanan P."/>
            <person name="Buyck B."/>
            <person name="Bense V."/>
            <person name="Catcheside P."/>
            <person name="Chovatia M."/>
            <person name="Cooper J."/>
            <person name="Damon W."/>
            <person name="Desjardin D."/>
            <person name="Finy P."/>
            <person name="Geml J."/>
            <person name="Haridas S."/>
            <person name="Hughes K."/>
            <person name="Justo A."/>
            <person name="Karasinski D."/>
            <person name="Kautmanova I."/>
            <person name="Kiss B."/>
            <person name="Kocsube S."/>
            <person name="Kotiranta H."/>
            <person name="LaButti K.M."/>
            <person name="Lechner B.E."/>
            <person name="Liimatainen K."/>
            <person name="Lipzen A."/>
            <person name="Lukacs Z."/>
            <person name="Mihaltcheva S."/>
            <person name="Morgado L.N."/>
            <person name="Niskanen T."/>
            <person name="Noordeloos M.E."/>
            <person name="Ohm R.A."/>
            <person name="Ortiz-Santana B."/>
            <person name="Ovrebo C."/>
            <person name="Racz N."/>
            <person name="Riley R."/>
            <person name="Savchenko A."/>
            <person name="Shiryaev A."/>
            <person name="Soop K."/>
            <person name="Spirin V."/>
            <person name="Szebenyi C."/>
            <person name="Tomsovsky M."/>
            <person name="Tulloss R.E."/>
            <person name="Uehling J."/>
            <person name="Grigoriev I.V."/>
            <person name="Vagvolgyi C."/>
            <person name="Papp T."/>
            <person name="Martin F.M."/>
            <person name="Miettinen O."/>
            <person name="Hibbett D.S."/>
            <person name="Nagy L.G."/>
        </authorList>
    </citation>
    <scope>NUCLEOTIDE SEQUENCE [LARGE SCALE GENOMIC DNA]</scope>
    <source>
        <strain evidence="2 4">CBS 962.96</strain>
    </source>
</reference>
<dbReference type="AlphaFoldDB" id="A0A4S8LEH2"/>
<evidence type="ECO:0000313" key="4">
    <source>
        <dbReference type="Proteomes" id="UP000297245"/>
    </source>
</evidence>